<dbReference type="InterPro" id="IPR036640">
    <property type="entry name" value="ABC1_TM_sf"/>
</dbReference>
<dbReference type="Gene3D" id="1.20.1560.10">
    <property type="entry name" value="ABC transporter type 1, transmembrane domain"/>
    <property type="match status" value="2"/>
</dbReference>
<evidence type="ECO:0000313" key="13">
    <source>
        <dbReference type="EMBL" id="KAG0278119.1"/>
    </source>
</evidence>
<keyword evidence="2" id="KW-0813">Transport</keyword>
<keyword evidence="3 10" id="KW-0812">Transmembrane</keyword>
<feature type="domain" description="ABC transmembrane type-1" evidence="12">
    <location>
        <begin position="286"/>
        <end position="578"/>
    </location>
</feature>
<dbReference type="Proteomes" id="UP001194696">
    <property type="component" value="Unassembled WGS sequence"/>
</dbReference>
<evidence type="ECO:0000256" key="4">
    <source>
        <dbReference type="ARBA" id="ARBA00022737"/>
    </source>
</evidence>
<feature type="transmembrane region" description="Helical" evidence="10">
    <location>
        <begin position="977"/>
        <end position="999"/>
    </location>
</feature>
<organism evidence="13 14">
    <name type="scientific">Linnemannia gamsii</name>
    <dbReference type="NCBI Taxonomy" id="64522"/>
    <lineage>
        <taxon>Eukaryota</taxon>
        <taxon>Fungi</taxon>
        <taxon>Fungi incertae sedis</taxon>
        <taxon>Mucoromycota</taxon>
        <taxon>Mortierellomycotina</taxon>
        <taxon>Mortierellomycetes</taxon>
        <taxon>Mortierellales</taxon>
        <taxon>Mortierellaceae</taxon>
        <taxon>Linnemannia</taxon>
    </lineage>
</organism>
<dbReference type="PANTHER" id="PTHR24223">
    <property type="entry name" value="ATP-BINDING CASSETTE SUB-FAMILY C"/>
    <property type="match status" value="1"/>
</dbReference>
<evidence type="ECO:0000256" key="8">
    <source>
        <dbReference type="ARBA" id="ARBA00023136"/>
    </source>
</evidence>
<evidence type="ECO:0000256" key="10">
    <source>
        <dbReference type="SAM" id="Phobius"/>
    </source>
</evidence>
<dbReference type="CDD" id="cd03250">
    <property type="entry name" value="ABCC_MRP_domain1"/>
    <property type="match status" value="1"/>
</dbReference>
<evidence type="ECO:0000259" key="12">
    <source>
        <dbReference type="PROSITE" id="PS50929"/>
    </source>
</evidence>
<dbReference type="InterPro" id="IPR044726">
    <property type="entry name" value="ABCC_6TM_D2"/>
</dbReference>
<feature type="transmembrane region" description="Helical" evidence="10">
    <location>
        <begin position="24"/>
        <end position="45"/>
    </location>
</feature>
<sequence>MSNNSTATTTSSINPIKDWIDDMMANGGFAIFLGLPALILFGGYLHRCWWLRTHRRPHPYGCTLWIYWPTQLLLAAGCASLLKLLVTLLNSPYDSNGLSLSVCALLLTSFTAIELNKREHKHEIRSSDTLFVGYIITLFTSTLSLYIIHSDPSSSNNDNEVSFRYLSGFTISLALAFTIEAAPRSNTAVQIESRKRENLSAFDQANLCSRWAFHYIQDVVSAGAKRSLVPEDIENTISKDLLTHGSYETVSRAWDLEVLRARATNKQPSLVRAGLQAYWRRITKFMIIRVVAAGIGFYPTVLFGNLLQFFVDYHNAPKEGREQPTIAYGLTIATGMLMGTITYSVMTALTFHGLYEIGNQLRAGTVAMIYRKSLRLSPQARQKSTLGEITNHMAVDAEKWIMGAFFFPFLLQVPFELVLGGYLLYQTLGLPLLAGLAVFFIITPIQGKMAAFMSGFEDEKLEKMDARLRVMTEILSNIKIVKLYGWEDAFRKKVDEKRHEELHSEKMLATIRSILTIVFSSVTLLMSLATFGVYAAYGGPDFTPGKMTSQVVFVGIALFARLNRPLGMIAHMVSQCISVGIGARRVQTFLLLEEIDSSIVQRFSRRSSSGSESNKRKAPQPVAIDIENGSFAWEQEAIPAAAASSGLDSKASLPEAEGERQPLLSGSKSSPFSSAPATPDRPTLANITLQISEGHLTAVVGRIGQGKSSLLSAFMGDMYKKQGSVKVYGDLAYVPQQPWILNATVQENITFGKQFDQVLYDRIVLASGLRPDLEMLPAGDQTEIGERGINLSGGQKQRVSLARAAYQDADIYLLDDPLSAVDAHVDQHLWQQLIGPEGLLKDKTRVLVTHGIHHLEEVDQIVVLKNGMVSEMGDYQHLIKTRGAFYQLMKEYSVTHKSSSSSKRQHGKDTTAVGADVDSERNTIVGDDSLLSDDESKKKDDPVEIKNGELIAEETMVDGKVSWKVAMSYARAVTLRNVFFCVFLFIGGQACQIATNFWLRKWILDVEAHETISLTFSDPTQAHPTSYYLTGYGILILLFVIMDVLVNYTSEVVCGIQASRTIHNTLITRVLRLPQSFFDTTPLGRIVNRFSSDMAAIDSQLPEECNDLLAFTSIIGGSLLVIAYSTPAFLFTFPPLVFAYVVVQDYFIKTSAALRRFQSVAKSPLYQHFSETLAGVSTIRIMRGQTSRFILENEVKTDVTVNRTNIIQLVNRWLQIRVELMGGLIVFSAAALAVLNADSLDPSLVGLALTYALSMVTFINALVRTVSEVQNLLVSVERVMEYSEKPTEAPVVTGVRLPEEWPQQGRVVFKNYSARYREGLDLVVKDISFSVAPAEKVGIVGRTGAGKSSLTLALFRIIEAADSYWALASDPSAETNPPLEAAMFTSNSGGSIEIDGIDISTLGLRDLRQHLAIIPQDPTLFAGTLRQNLDPFSTLPDSDLWQALDRAHLKPHISALPGGLSFEVLPNGENFSVGQRSLICLARALLRKTKVLVLDEATAAVDVETDDLIQKTIRKEFADRTILTIAHRIKTVMDSDKILVLEKGCVKEFDAPEVLLKRGEKGDESLFYSLAQQAGEI</sequence>
<dbReference type="Pfam" id="PF00005">
    <property type="entry name" value="ABC_tran"/>
    <property type="match status" value="2"/>
</dbReference>
<dbReference type="SUPFAM" id="SSF90123">
    <property type="entry name" value="ABC transporter transmembrane region"/>
    <property type="match status" value="2"/>
</dbReference>
<proteinExistence type="predicted"/>
<evidence type="ECO:0000256" key="2">
    <source>
        <dbReference type="ARBA" id="ARBA00022448"/>
    </source>
</evidence>
<dbReference type="Pfam" id="PF00664">
    <property type="entry name" value="ABC_membrane"/>
    <property type="match status" value="2"/>
</dbReference>
<comment type="subcellular location">
    <subcellularLocation>
        <location evidence="1">Vacuole membrane</location>
        <topology evidence="1">Multi-pass membrane protein</topology>
    </subcellularLocation>
</comment>
<feature type="domain" description="ABC transporter" evidence="11">
    <location>
        <begin position="1307"/>
        <end position="1568"/>
    </location>
</feature>
<feature type="transmembrane region" description="Helical" evidence="10">
    <location>
        <begin position="514"/>
        <end position="537"/>
    </location>
</feature>
<dbReference type="SMART" id="SM00382">
    <property type="entry name" value="AAA"/>
    <property type="match status" value="2"/>
</dbReference>
<feature type="transmembrane region" description="Helical" evidence="10">
    <location>
        <begin position="286"/>
        <end position="306"/>
    </location>
</feature>
<dbReference type="InterPro" id="IPR044746">
    <property type="entry name" value="ABCC_6TM_D1"/>
</dbReference>
<feature type="region of interest" description="Disordered" evidence="9">
    <location>
        <begin position="649"/>
        <end position="680"/>
    </location>
</feature>
<feature type="region of interest" description="Disordered" evidence="9">
    <location>
        <begin position="897"/>
        <end position="918"/>
    </location>
</feature>
<keyword evidence="14" id="KW-1185">Reference proteome</keyword>
<evidence type="ECO:0000256" key="9">
    <source>
        <dbReference type="SAM" id="MobiDB-lite"/>
    </source>
</evidence>
<feature type="transmembrane region" description="Helical" evidence="10">
    <location>
        <begin position="65"/>
        <end position="86"/>
    </location>
</feature>
<feature type="transmembrane region" description="Helical" evidence="10">
    <location>
        <begin position="428"/>
        <end position="445"/>
    </location>
</feature>
<evidence type="ECO:0000256" key="1">
    <source>
        <dbReference type="ARBA" id="ARBA00004128"/>
    </source>
</evidence>
<feature type="transmembrane region" description="Helical" evidence="10">
    <location>
        <begin position="1218"/>
        <end position="1237"/>
    </location>
</feature>
<evidence type="ECO:0000256" key="3">
    <source>
        <dbReference type="ARBA" id="ARBA00022692"/>
    </source>
</evidence>
<dbReference type="CDD" id="cd18580">
    <property type="entry name" value="ABC_6TM_ABCC_D2"/>
    <property type="match status" value="1"/>
</dbReference>
<feature type="domain" description="ABC transporter" evidence="11">
    <location>
        <begin position="667"/>
        <end position="891"/>
    </location>
</feature>
<keyword evidence="7 10" id="KW-1133">Transmembrane helix</keyword>
<dbReference type="InterPro" id="IPR027417">
    <property type="entry name" value="P-loop_NTPase"/>
</dbReference>
<dbReference type="PROSITE" id="PS00211">
    <property type="entry name" value="ABC_TRANSPORTER_1"/>
    <property type="match status" value="2"/>
</dbReference>
<accession>A0ABQ7JKR9</accession>
<dbReference type="EMBL" id="JAAAIM010001484">
    <property type="protein sequence ID" value="KAG0278119.1"/>
    <property type="molecule type" value="Genomic_DNA"/>
</dbReference>
<dbReference type="Gene3D" id="3.40.50.300">
    <property type="entry name" value="P-loop containing nucleotide triphosphate hydrolases"/>
    <property type="match status" value="2"/>
</dbReference>
<dbReference type="InterPro" id="IPR050173">
    <property type="entry name" value="ABC_transporter_C-like"/>
</dbReference>
<dbReference type="InterPro" id="IPR011527">
    <property type="entry name" value="ABC1_TM_dom"/>
</dbReference>
<keyword evidence="6" id="KW-0067">ATP-binding</keyword>
<evidence type="ECO:0000256" key="6">
    <source>
        <dbReference type="ARBA" id="ARBA00022840"/>
    </source>
</evidence>
<evidence type="ECO:0008006" key="15">
    <source>
        <dbReference type="Google" id="ProtNLM"/>
    </source>
</evidence>
<feature type="domain" description="ABC transmembrane type-1" evidence="12">
    <location>
        <begin position="979"/>
        <end position="1271"/>
    </location>
</feature>
<feature type="compositionally biased region" description="Low complexity" evidence="9">
    <location>
        <begin position="662"/>
        <end position="678"/>
    </location>
</feature>
<evidence type="ECO:0000256" key="7">
    <source>
        <dbReference type="ARBA" id="ARBA00022989"/>
    </source>
</evidence>
<name>A0ABQ7JKR9_9FUNG</name>
<dbReference type="InterPro" id="IPR003439">
    <property type="entry name" value="ABC_transporter-like_ATP-bd"/>
</dbReference>
<dbReference type="PROSITE" id="PS50893">
    <property type="entry name" value="ABC_TRANSPORTER_2"/>
    <property type="match status" value="2"/>
</dbReference>
<keyword evidence="8 10" id="KW-0472">Membrane</keyword>
<dbReference type="CDD" id="cd03244">
    <property type="entry name" value="ABCC_MRP_domain2"/>
    <property type="match status" value="1"/>
</dbReference>
<evidence type="ECO:0000259" key="11">
    <source>
        <dbReference type="PROSITE" id="PS50893"/>
    </source>
</evidence>
<dbReference type="InterPro" id="IPR017871">
    <property type="entry name" value="ABC_transporter-like_CS"/>
</dbReference>
<feature type="transmembrane region" description="Helical" evidence="10">
    <location>
        <begin position="1131"/>
        <end position="1148"/>
    </location>
</feature>
<evidence type="ECO:0000256" key="5">
    <source>
        <dbReference type="ARBA" id="ARBA00022741"/>
    </source>
</evidence>
<dbReference type="SUPFAM" id="SSF52540">
    <property type="entry name" value="P-loop containing nucleoside triphosphate hydrolases"/>
    <property type="match status" value="2"/>
</dbReference>
<feature type="transmembrane region" description="Helical" evidence="10">
    <location>
        <begin position="128"/>
        <end position="149"/>
    </location>
</feature>
<dbReference type="InterPro" id="IPR003593">
    <property type="entry name" value="AAA+_ATPase"/>
</dbReference>
<feature type="transmembrane region" description="Helical" evidence="10">
    <location>
        <begin position="1243"/>
        <end position="1263"/>
    </location>
</feature>
<feature type="transmembrane region" description="Helical" evidence="10">
    <location>
        <begin position="400"/>
        <end position="422"/>
    </location>
</feature>
<keyword evidence="5" id="KW-0547">Nucleotide-binding</keyword>
<gene>
    <name evidence="13" type="ORF">BGZ96_002539</name>
</gene>
<protein>
    <recommendedName>
        <fullName evidence="15">P-loop containing nucleoside triphosphate hydrolase protein</fullName>
    </recommendedName>
</protein>
<reference evidence="13 14" key="1">
    <citation type="journal article" date="2020" name="Fungal Divers.">
        <title>Resolving the Mortierellaceae phylogeny through synthesis of multi-gene phylogenetics and phylogenomics.</title>
        <authorList>
            <person name="Vandepol N."/>
            <person name="Liber J."/>
            <person name="Desiro A."/>
            <person name="Na H."/>
            <person name="Kennedy M."/>
            <person name="Barry K."/>
            <person name="Grigoriev I.V."/>
            <person name="Miller A.N."/>
            <person name="O'Donnell K."/>
            <person name="Stajich J.E."/>
            <person name="Bonito G."/>
        </authorList>
    </citation>
    <scope>NUCLEOTIDE SEQUENCE [LARGE SCALE GENOMIC DNA]</scope>
    <source>
        <strain evidence="13 14">AD045</strain>
    </source>
</reference>
<dbReference type="PROSITE" id="PS50929">
    <property type="entry name" value="ABC_TM1F"/>
    <property type="match status" value="2"/>
</dbReference>
<dbReference type="CDD" id="cd18579">
    <property type="entry name" value="ABC_6TM_ABCC_D1"/>
    <property type="match status" value="1"/>
</dbReference>
<comment type="caution">
    <text evidence="13">The sequence shown here is derived from an EMBL/GenBank/DDBJ whole genome shotgun (WGS) entry which is preliminary data.</text>
</comment>
<dbReference type="PANTHER" id="PTHR24223:SF443">
    <property type="entry name" value="MULTIDRUG-RESISTANCE LIKE PROTEIN 1, ISOFORM I"/>
    <property type="match status" value="1"/>
</dbReference>
<feature type="transmembrane region" description="Helical" evidence="10">
    <location>
        <begin position="98"/>
        <end position="116"/>
    </location>
</feature>
<feature type="transmembrane region" description="Helical" evidence="10">
    <location>
        <begin position="326"/>
        <end position="351"/>
    </location>
</feature>
<keyword evidence="4" id="KW-0677">Repeat</keyword>
<evidence type="ECO:0000313" key="14">
    <source>
        <dbReference type="Proteomes" id="UP001194696"/>
    </source>
</evidence>
<feature type="transmembrane region" description="Helical" evidence="10">
    <location>
        <begin position="1027"/>
        <end position="1046"/>
    </location>
</feature>
<feature type="transmembrane region" description="Helical" evidence="10">
    <location>
        <begin position="161"/>
        <end position="179"/>
    </location>
</feature>